<protein>
    <submittedName>
        <fullName evidence="2">Uncharacterized protein</fullName>
    </submittedName>
</protein>
<dbReference type="Proteomes" id="UP000092177">
    <property type="component" value="Chromosome 3"/>
</dbReference>
<name>A0A1B7YK17_COLHI</name>
<sequence length="94" mass="9456">MWSSALGRDSPNAVTAASFDQNRPRGLTGTNKVGGAKGRETRSEAAAVRSGKFVSRPPPGSCAGRPPVGGSTTEDERTCGPVSGVPNFGSSPPG</sequence>
<organism evidence="2 3">
    <name type="scientific">Colletotrichum higginsianum (strain IMI 349063)</name>
    <name type="common">Crucifer anthracnose fungus</name>
    <dbReference type="NCBI Taxonomy" id="759273"/>
    <lineage>
        <taxon>Eukaryota</taxon>
        <taxon>Fungi</taxon>
        <taxon>Dikarya</taxon>
        <taxon>Ascomycota</taxon>
        <taxon>Pezizomycotina</taxon>
        <taxon>Sordariomycetes</taxon>
        <taxon>Hypocreomycetidae</taxon>
        <taxon>Glomerellales</taxon>
        <taxon>Glomerellaceae</taxon>
        <taxon>Colletotrichum</taxon>
        <taxon>Colletotrichum destructivum species complex</taxon>
    </lineage>
</organism>
<proteinExistence type="predicted"/>
<evidence type="ECO:0000313" key="2">
    <source>
        <dbReference type="EMBL" id="OBR12419.1"/>
    </source>
</evidence>
<reference evidence="3" key="1">
    <citation type="journal article" date="2017" name="BMC Genomics">
        <title>Gapless genome assembly of Colletotrichum higginsianum reveals chromosome structure and association of transposable elements with secondary metabolite gene clusters.</title>
        <authorList>
            <person name="Dallery J.-F."/>
            <person name="Lapalu N."/>
            <person name="Zampounis A."/>
            <person name="Pigne S."/>
            <person name="Luyten I."/>
            <person name="Amselem J."/>
            <person name="Wittenberg A.H.J."/>
            <person name="Zhou S."/>
            <person name="de Queiroz M.V."/>
            <person name="Robin G.P."/>
            <person name="Auger A."/>
            <person name="Hainaut M."/>
            <person name="Henrissat B."/>
            <person name="Kim K.-T."/>
            <person name="Lee Y.-H."/>
            <person name="Lespinet O."/>
            <person name="Schwartz D.C."/>
            <person name="Thon M.R."/>
            <person name="O'Connell R.J."/>
        </authorList>
    </citation>
    <scope>NUCLEOTIDE SEQUENCE [LARGE SCALE GENOMIC DNA]</scope>
    <source>
        <strain evidence="3">IMI 349063</strain>
    </source>
</reference>
<dbReference type="EMBL" id="LTAN01000003">
    <property type="protein sequence ID" value="OBR12419.1"/>
    <property type="molecule type" value="Genomic_DNA"/>
</dbReference>
<dbReference type="AlphaFoldDB" id="A0A1B7YK17"/>
<gene>
    <name evidence="2" type="ORF">CH63R_04715</name>
</gene>
<feature type="region of interest" description="Disordered" evidence="1">
    <location>
        <begin position="1"/>
        <end position="94"/>
    </location>
</feature>
<evidence type="ECO:0000313" key="3">
    <source>
        <dbReference type="Proteomes" id="UP000092177"/>
    </source>
</evidence>
<dbReference type="GeneID" id="28863797"/>
<accession>A0A1B7YK17</accession>
<evidence type="ECO:0000256" key="1">
    <source>
        <dbReference type="SAM" id="MobiDB-lite"/>
    </source>
</evidence>
<dbReference type="RefSeq" id="XP_018160936.1">
    <property type="nucleotide sequence ID" value="XM_018299690.1"/>
</dbReference>
<dbReference type="VEuPathDB" id="FungiDB:CH63R_04715"/>
<feature type="compositionally biased region" description="Polar residues" evidence="1">
    <location>
        <begin position="12"/>
        <end position="21"/>
    </location>
</feature>
<keyword evidence="3" id="KW-1185">Reference proteome</keyword>
<dbReference type="KEGG" id="chig:CH63R_04715"/>
<comment type="caution">
    <text evidence="2">The sequence shown here is derived from an EMBL/GenBank/DDBJ whole genome shotgun (WGS) entry which is preliminary data.</text>
</comment>